<dbReference type="AlphaFoldDB" id="A0AAQ2C8H2"/>
<dbReference type="InterPro" id="IPR051607">
    <property type="entry name" value="Metallo-dep_hydrolases"/>
</dbReference>
<protein>
    <submittedName>
        <fullName evidence="7">Guanine deaminase</fullName>
    </submittedName>
</protein>
<feature type="compositionally biased region" description="Pro residues" evidence="5">
    <location>
        <begin position="472"/>
        <end position="494"/>
    </location>
</feature>
<dbReference type="InterPro" id="IPR032466">
    <property type="entry name" value="Metal_Hydrolase"/>
</dbReference>
<organism evidence="7 8">
    <name type="scientific">Cryobacterium shii</name>
    <dbReference type="NCBI Taxonomy" id="1259235"/>
    <lineage>
        <taxon>Bacteria</taxon>
        <taxon>Bacillati</taxon>
        <taxon>Actinomycetota</taxon>
        <taxon>Actinomycetes</taxon>
        <taxon>Micrococcales</taxon>
        <taxon>Microbacteriaceae</taxon>
        <taxon>Cryobacterium</taxon>
    </lineage>
</organism>
<name>A0AAQ2C8H2_9MICO</name>
<sequence length="508" mass="54144">MTPSSRVYRGHIFHVAGSPTVATARENLVSLPDGALVTTKTGRIAWVGSFADLPAAFAGLPVTDNRGGFILPGFVDTHLHFPQTYSTDAYGGGQLLEWLDNCVFPAEARLGDPAFGERIARDFTRRRIAAGTTSALVFGSAFPHAQDALFAESQRAGLRLVSGRGIQTVGSEPSRALLTGETEALDLVSAEIDRWHAVDTGDPATALLQVAVVPRFSLSVTPTTLAGLGDLYDGVRGRGVYFHSHLNENNRPGTGEIDAVKSVYQVDTYLDTYDGRFLPGSARGGSSLLGRRSILAHAVHCEDEELARLAETGTSVAHCPTSQQFLGSGTMPWLRTTSFGVNVAIGSDIGAGDEWLVSRVLNDCFKVHLSEPGDAGLSIDPAALLFTGTLAGARALDMETRFGNFDVGKDADFLLIEPDRWEPLASVLERGIRADDEAMATEQTLFALLLALRQPAITGVYVRGRRVLAPELAPPRAPSPSPSRPRPVPVPSPSRPGGDPTNSTEILL</sequence>
<dbReference type="Gene3D" id="2.30.40.10">
    <property type="entry name" value="Urease, subunit C, domain 1"/>
    <property type="match status" value="1"/>
</dbReference>
<accession>A0AAQ2C8H2</accession>
<keyword evidence="2" id="KW-0479">Metal-binding</keyword>
<dbReference type="Gene3D" id="3.20.20.140">
    <property type="entry name" value="Metal-dependent hydrolases"/>
    <property type="match status" value="1"/>
</dbReference>
<evidence type="ECO:0000256" key="5">
    <source>
        <dbReference type="SAM" id="MobiDB-lite"/>
    </source>
</evidence>
<dbReference type="GO" id="GO:0046098">
    <property type="term" value="P:guanine metabolic process"/>
    <property type="evidence" value="ECO:0007669"/>
    <property type="project" value="TreeGrafter"/>
</dbReference>
<feature type="region of interest" description="Disordered" evidence="5">
    <location>
        <begin position="471"/>
        <end position="508"/>
    </location>
</feature>
<dbReference type="InterPro" id="IPR011059">
    <property type="entry name" value="Metal-dep_hydrolase_composite"/>
</dbReference>
<keyword evidence="4" id="KW-0862">Zinc</keyword>
<dbReference type="SUPFAM" id="SSF51338">
    <property type="entry name" value="Composite domain of metallo-dependent hydrolases"/>
    <property type="match status" value="1"/>
</dbReference>
<dbReference type="InterPro" id="IPR006680">
    <property type="entry name" value="Amidohydro-rel"/>
</dbReference>
<dbReference type="SUPFAM" id="SSF51556">
    <property type="entry name" value="Metallo-dependent hydrolases"/>
    <property type="match status" value="1"/>
</dbReference>
<evidence type="ECO:0000256" key="2">
    <source>
        <dbReference type="ARBA" id="ARBA00022723"/>
    </source>
</evidence>
<dbReference type="GO" id="GO:0005829">
    <property type="term" value="C:cytosol"/>
    <property type="evidence" value="ECO:0007669"/>
    <property type="project" value="TreeGrafter"/>
</dbReference>
<dbReference type="PANTHER" id="PTHR11271:SF6">
    <property type="entry name" value="GUANINE DEAMINASE"/>
    <property type="match status" value="1"/>
</dbReference>
<dbReference type="EMBL" id="SOFY01000011">
    <property type="protein sequence ID" value="TFC52126.1"/>
    <property type="molecule type" value="Genomic_DNA"/>
</dbReference>
<evidence type="ECO:0000256" key="4">
    <source>
        <dbReference type="ARBA" id="ARBA00022833"/>
    </source>
</evidence>
<dbReference type="GO" id="GO:0008892">
    <property type="term" value="F:guanine deaminase activity"/>
    <property type="evidence" value="ECO:0007669"/>
    <property type="project" value="TreeGrafter"/>
</dbReference>
<gene>
    <name evidence="7" type="ORF">E3O49_02270</name>
</gene>
<reference evidence="7 8" key="1">
    <citation type="submission" date="2019-03" db="EMBL/GenBank/DDBJ databases">
        <title>Genomics of glacier-inhabiting Cryobacterium strains.</title>
        <authorList>
            <person name="Liu Q."/>
            <person name="Xin Y.-H."/>
        </authorList>
    </citation>
    <scope>NUCLEOTIDE SEQUENCE [LARGE SCALE GENOMIC DNA]</scope>
    <source>
        <strain evidence="8">TMT1-22</strain>
    </source>
</reference>
<keyword evidence="3" id="KW-0378">Hydrolase</keyword>
<dbReference type="Pfam" id="PF01979">
    <property type="entry name" value="Amidohydro_1"/>
    <property type="match status" value="1"/>
</dbReference>
<dbReference type="GO" id="GO:0008270">
    <property type="term" value="F:zinc ion binding"/>
    <property type="evidence" value="ECO:0007669"/>
    <property type="project" value="TreeGrafter"/>
</dbReference>
<keyword evidence="8" id="KW-1185">Reference proteome</keyword>
<dbReference type="Proteomes" id="UP000297403">
    <property type="component" value="Unassembled WGS sequence"/>
</dbReference>
<evidence type="ECO:0000256" key="1">
    <source>
        <dbReference type="ARBA" id="ARBA00001947"/>
    </source>
</evidence>
<evidence type="ECO:0000259" key="6">
    <source>
        <dbReference type="Pfam" id="PF01979"/>
    </source>
</evidence>
<dbReference type="RefSeq" id="WP_134402558.1">
    <property type="nucleotide sequence ID" value="NZ_SOFY01000011.1"/>
</dbReference>
<feature type="domain" description="Amidohydrolase-related" evidence="6">
    <location>
        <begin position="69"/>
        <end position="465"/>
    </location>
</feature>
<proteinExistence type="predicted"/>
<comment type="cofactor">
    <cofactor evidence="1">
        <name>Zn(2+)</name>
        <dbReference type="ChEBI" id="CHEBI:29105"/>
    </cofactor>
</comment>
<evidence type="ECO:0000256" key="3">
    <source>
        <dbReference type="ARBA" id="ARBA00022801"/>
    </source>
</evidence>
<dbReference type="PANTHER" id="PTHR11271">
    <property type="entry name" value="GUANINE DEAMINASE"/>
    <property type="match status" value="1"/>
</dbReference>
<evidence type="ECO:0000313" key="7">
    <source>
        <dbReference type="EMBL" id="TFC52126.1"/>
    </source>
</evidence>
<evidence type="ECO:0000313" key="8">
    <source>
        <dbReference type="Proteomes" id="UP000297403"/>
    </source>
</evidence>
<comment type="caution">
    <text evidence="7">The sequence shown here is derived from an EMBL/GenBank/DDBJ whole genome shotgun (WGS) entry which is preliminary data.</text>
</comment>